<dbReference type="InterPro" id="IPR001680">
    <property type="entry name" value="WD40_rpt"/>
</dbReference>
<dbReference type="Proteomes" id="UP000054498">
    <property type="component" value="Unassembled WGS sequence"/>
</dbReference>
<dbReference type="STRING" id="145388.A0A0D2MYY2"/>
<sequence length="519" mass="51154">MNMVGRIGSGAASASEAIFGRTPSASSLSNQAGGPPSGSSAAAAAGGVAAPLDRRSPSPGPPGSAGAGARLSLAWVQEQFARGVAVTGSARGGTQPAAGARAALPSPLPPPAQQQQQQQQQQPASPFGSEAWPLGLPERLLLKRSLRLQAEPLSAVALTASPGSLGAHAGGGAPADGPGAAGGLACCVGHGGLLRVLGAPALGTLRSAKLQEDLLSLCLLPAAAAEKPHLASAAGPVGAPLLTQHHVHDVIMLAGSSNRRVLAFSPPAGRLLGSWAAHEDAVSCVARLGRGGGGGDTASGAGVRLVTASWDCSVKVWDVAEGRQPWDSSLPLAAAELRDFESGVWAVAGSGSGQLVVAGTEEGAVSAWDLRSRRQAWSTKVCGDYVGGLCLLPGGAYVAAVSADGAVRLLEWRRGGDVAVTARCAAPLRCCACDGRLLVAGGEAGQLHMWDVAAMTGQTRAAGAAAFATPGPDGFYPPLACESKAAVNSIAVCAAGGAAGAACLVAAAQEDGTLALFAA</sequence>
<keyword evidence="4" id="KW-1185">Reference proteome</keyword>
<dbReference type="SMART" id="SM00320">
    <property type="entry name" value="WD40"/>
    <property type="match status" value="4"/>
</dbReference>
<name>A0A0D2MYY2_9CHLO</name>
<dbReference type="GeneID" id="25741475"/>
<evidence type="ECO:0000256" key="1">
    <source>
        <dbReference type="PROSITE-ProRule" id="PRU00221"/>
    </source>
</evidence>
<feature type="compositionally biased region" description="Low complexity" evidence="2">
    <location>
        <begin position="113"/>
        <end position="126"/>
    </location>
</feature>
<feature type="repeat" description="WD" evidence="1">
    <location>
        <begin position="337"/>
        <end position="378"/>
    </location>
</feature>
<dbReference type="RefSeq" id="XP_013898385.1">
    <property type="nucleotide sequence ID" value="XM_014042931.1"/>
</dbReference>
<keyword evidence="1" id="KW-0853">WD repeat</keyword>
<feature type="compositionally biased region" description="Low complexity" evidence="2">
    <location>
        <begin position="32"/>
        <end position="51"/>
    </location>
</feature>
<evidence type="ECO:0000313" key="3">
    <source>
        <dbReference type="EMBL" id="KIY99365.1"/>
    </source>
</evidence>
<dbReference type="Gene3D" id="2.130.10.10">
    <property type="entry name" value="YVTN repeat-like/Quinoprotein amine dehydrogenase"/>
    <property type="match status" value="1"/>
</dbReference>
<dbReference type="InterPro" id="IPR036322">
    <property type="entry name" value="WD40_repeat_dom_sf"/>
</dbReference>
<reference evidence="3 4" key="1">
    <citation type="journal article" date="2013" name="BMC Genomics">
        <title>Reconstruction of the lipid metabolism for the microalga Monoraphidium neglectum from its genome sequence reveals characteristics suitable for biofuel production.</title>
        <authorList>
            <person name="Bogen C."/>
            <person name="Al-Dilaimi A."/>
            <person name="Albersmeier A."/>
            <person name="Wichmann J."/>
            <person name="Grundmann M."/>
            <person name="Rupp O."/>
            <person name="Lauersen K.J."/>
            <person name="Blifernez-Klassen O."/>
            <person name="Kalinowski J."/>
            <person name="Goesmann A."/>
            <person name="Mussgnug J.H."/>
            <person name="Kruse O."/>
        </authorList>
    </citation>
    <scope>NUCLEOTIDE SEQUENCE [LARGE SCALE GENOMIC DNA]</scope>
    <source>
        <strain evidence="3 4">SAG 48.87</strain>
    </source>
</reference>
<feature type="region of interest" description="Disordered" evidence="2">
    <location>
        <begin position="87"/>
        <end position="130"/>
    </location>
</feature>
<evidence type="ECO:0000313" key="4">
    <source>
        <dbReference type="Proteomes" id="UP000054498"/>
    </source>
</evidence>
<feature type="region of interest" description="Disordered" evidence="2">
    <location>
        <begin position="23"/>
        <end position="69"/>
    </location>
</feature>
<evidence type="ECO:0000256" key="2">
    <source>
        <dbReference type="SAM" id="MobiDB-lite"/>
    </source>
</evidence>
<dbReference type="EMBL" id="KK101870">
    <property type="protein sequence ID" value="KIY99365.1"/>
    <property type="molecule type" value="Genomic_DNA"/>
</dbReference>
<organism evidence="3 4">
    <name type="scientific">Monoraphidium neglectum</name>
    <dbReference type="NCBI Taxonomy" id="145388"/>
    <lineage>
        <taxon>Eukaryota</taxon>
        <taxon>Viridiplantae</taxon>
        <taxon>Chlorophyta</taxon>
        <taxon>core chlorophytes</taxon>
        <taxon>Chlorophyceae</taxon>
        <taxon>CS clade</taxon>
        <taxon>Sphaeropleales</taxon>
        <taxon>Selenastraceae</taxon>
        <taxon>Monoraphidium</taxon>
    </lineage>
</organism>
<dbReference type="InterPro" id="IPR015943">
    <property type="entry name" value="WD40/YVTN_repeat-like_dom_sf"/>
</dbReference>
<proteinExistence type="predicted"/>
<dbReference type="SUPFAM" id="SSF50978">
    <property type="entry name" value="WD40 repeat-like"/>
    <property type="match status" value="1"/>
</dbReference>
<dbReference type="Pfam" id="PF00400">
    <property type="entry name" value="WD40"/>
    <property type="match status" value="1"/>
</dbReference>
<dbReference type="InterPro" id="IPR050865">
    <property type="entry name" value="BEACH_Domain"/>
</dbReference>
<protein>
    <submittedName>
        <fullName evidence="3">Uncharacterized protein</fullName>
    </submittedName>
</protein>
<dbReference type="PANTHER" id="PTHR13743:SF123">
    <property type="entry name" value="PROTEIN FAN"/>
    <property type="match status" value="1"/>
</dbReference>
<dbReference type="OrthoDB" id="26681at2759"/>
<feature type="compositionally biased region" description="Low complexity" evidence="2">
    <location>
        <begin position="92"/>
        <end position="105"/>
    </location>
</feature>
<dbReference type="KEGG" id="mng:MNEG_8599"/>
<dbReference type="AlphaFoldDB" id="A0A0D2MYY2"/>
<dbReference type="PANTHER" id="PTHR13743">
    <property type="entry name" value="BEIGE/BEACH-RELATED"/>
    <property type="match status" value="1"/>
</dbReference>
<accession>A0A0D2MYY2</accession>
<dbReference type="PROSITE" id="PS50082">
    <property type="entry name" value="WD_REPEATS_2"/>
    <property type="match status" value="1"/>
</dbReference>
<gene>
    <name evidence="3" type="ORF">MNEG_8599</name>
</gene>